<evidence type="ECO:0000256" key="1">
    <source>
        <dbReference type="ARBA" id="ARBA00000083"/>
    </source>
</evidence>
<dbReference type="Gene3D" id="3.40.50.720">
    <property type="entry name" value="NAD(P)-binding Rossmann-like Domain"/>
    <property type="match status" value="1"/>
</dbReference>
<reference evidence="9" key="1">
    <citation type="submission" date="2019-08" db="EMBL/GenBank/DDBJ databases">
        <authorList>
            <person name="Kucharzyk K."/>
            <person name="Murdoch R.W."/>
            <person name="Higgins S."/>
            <person name="Loffler F."/>
        </authorList>
    </citation>
    <scope>NUCLEOTIDE SEQUENCE</scope>
</reference>
<dbReference type="PANTHER" id="PTHR43725:SF47">
    <property type="entry name" value="UDP-GLUCOSE 4-EPIMERASE"/>
    <property type="match status" value="1"/>
</dbReference>
<sequence>MKKILVTGGLGYIGSHTVVELINAGFDVVIADDLSNSEESVLERIFITTGTGPAFFRMDVCDRAALNKLPDDVDGVIHFAAYKSVGESVQKPLEYYRNNIGSLVSILDFCRERKIESFVFSSSCTVYGQSEELPVTESAPFLPAWSPYGHTKQVGEDILKNFIRTRTGMKVVSLRYFNPAGAHELAFIGELPRGVPNNLMPYITQTAIGLREKLQVFGGDYNTKDGTAVRDYIHVSDLAQAHVKALEYCNKMKPDSIDVFNLGSGSGYTVLEVIRSFEKMAGVSLPYEIVDRRPGDVEKVWADTTKAKTVLGFVPVRTLDEITLSAWKWEQNYRTKIEKKS</sequence>
<dbReference type="PANTHER" id="PTHR43725">
    <property type="entry name" value="UDP-GLUCOSE 4-EPIMERASE"/>
    <property type="match status" value="1"/>
</dbReference>
<dbReference type="Gene3D" id="3.90.25.10">
    <property type="entry name" value="UDP-galactose 4-epimerase, domain 1"/>
    <property type="match status" value="1"/>
</dbReference>
<dbReference type="InterPro" id="IPR005886">
    <property type="entry name" value="UDP_G4E"/>
</dbReference>
<evidence type="ECO:0000256" key="2">
    <source>
        <dbReference type="ARBA" id="ARBA00001911"/>
    </source>
</evidence>
<organism evidence="9">
    <name type="scientific">bioreactor metagenome</name>
    <dbReference type="NCBI Taxonomy" id="1076179"/>
    <lineage>
        <taxon>unclassified sequences</taxon>
        <taxon>metagenomes</taxon>
        <taxon>ecological metagenomes</taxon>
    </lineage>
</organism>
<evidence type="ECO:0000259" key="8">
    <source>
        <dbReference type="Pfam" id="PF01370"/>
    </source>
</evidence>
<keyword evidence="5" id="KW-0520">NAD</keyword>
<dbReference type="GO" id="GO:0005829">
    <property type="term" value="C:cytosol"/>
    <property type="evidence" value="ECO:0007669"/>
    <property type="project" value="TreeGrafter"/>
</dbReference>
<dbReference type="GO" id="GO:0006012">
    <property type="term" value="P:galactose metabolic process"/>
    <property type="evidence" value="ECO:0007669"/>
    <property type="project" value="UniProtKB-KW"/>
</dbReference>
<name>A0A644XYG2_9ZZZZ</name>
<dbReference type="Pfam" id="PF01370">
    <property type="entry name" value="Epimerase"/>
    <property type="match status" value="1"/>
</dbReference>
<keyword evidence="6" id="KW-0119">Carbohydrate metabolism</keyword>
<keyword evidence="6" id="KW-0299">Galactose metabolism</keyword>
<dbReference type="PRINTS" id="PR01713">
    <property type="entry name" value="NUCEPIMERASE"/>
</dbReference>
<protein>
    <recommendedName>
        <fullName evidence="4">UDP-glucose 4-epimerase</fullName>
        <ecNumber evidence="4">5.1.3.2</ecNumber>
    </recommendedName>
</protein>
<evidence type="ECO:0000256" key="7">
    <source>
        <dbReference type="ARBA" id="ARBA00023235"/>
    </source>
</evidence>
<dbReference type="EC" id="5.1.3.2" evidence="4"/>
<dbReference type="CDD" id="cd05247">
    <property type="entry name" value="UDP_G4E_1_SDR_e"/>
    <property type="match status" value="1"/>
</dbReference>
<dbReference type="SUPFAM" id="SSF51735">
    <property type="entry name" value="NAD(P)-binding Rossmann-fold domains"/>
    <property type="match status" value="1"/>
</dbReference>
<comment type="caution">
    <text evidence="9">The sequence shown here is derived from an EMBL/GenBank/DDBJ whole genome shotgun (WGS) entry which is preliminary data.</text>
</comment>
<keyword evidence="7 9" id="KW-0413">Isomerase</keyword>
<comment type="cofactor">
    <cofactor evidence="2">
        <name>NAD(+)</name>
        <dbReference type="ChEBI" id="CHEBI:57540"/>
    </cofactor>
</comment>
<evidence type="ECO:0000256" key="3">
    <source>
        <dbReference type="ARBA" id="ARBA00005007"/>
    </source>
</evidence>
<dbReference type="InterPro" id="IPR001509">
    <property type="entry name" value="Epimerase_deHydtase"/>
</dbReference>
<dbReference type="GO" id="GO:0003978">
    <property type="term" value="F:UDP-glucose 4-epimerase activity"/>
    <property type="evidence" value="ECO:0007669"/>
    <property type="project" value="UniProtKB-EC"/>
</dbReference>
<comment type="pathway">
    <text evidence="3">Carbohydrate metabolism.</text>
</comment>
<dbReference type="AlphaFoldDB" id="A0A644XYG2"/>
<evidence type="ECO:0000256" key="6">
    <source>
        <dbReference type="ARBA" id="ARBA00023144"/>
    </source>
</evidence>
<gene>
    <name evidence="9" type="primary">galE_18</name>
    <name evidence="9" type="ORF">SDC9_65746</name>
</gene>
<dbReference type="EMBL" id="VSSQ01003155">
    <property type="protein sequence ID" value="MPM19323.1"/>
    <property type="molecule type" value="Genomic_DNA"/>
</dbReference>
<accession>A0A644XYG2</accession>
<evidence type="ECO:0000256" key="4">
    <source>
        <dbReference type="ARBA" id="ARBA00013189"/>
    </source>
</evidence>
<evidence type="ECO:0000313" key="9">
    <source>
        <dbReference type="EMBL" id="MPM19323.1"/>
    </source>
</evidence>
<feature type="domain" description="NAD-dependent epimerase/dehydratase" evidence="8">
    <location>
        <begin position="4"/>
        <end position="263"/>
    </location>
</feature>
<dbReference type="InterPro" id="IPR036291">
    <property type="entry name" value="NAD(P)-bd_dom_sf"/>
</dbReference>
<evidence type="ECO:0000256" key="5">
    <source>
        <dbReference type="ARBA" id="ARBA00023027"/>
    </source>
</evidence>
<dbReference type="NCBIfam" id="TIGR01179">
    <property type="entry name" value="galE"/>
    <property type="match status" value="1"/>
</dbReference>
<comment type="catalytic activity">
    <reaction evidence="1">
        <text>UDP-alpha-D-glucose = UDP-alpha-D-galactose</text>
        <dbReference type="Rhea" id="RHEA:22168"/>
        <dbReference type="ChEBI" id="CHEBI:58885"/>
        <dbReference type="ChEBI" id="CHEBI:66914"/>
        <dbReference type="EC" id="5.1.3.2"/>
    </reaction>
</comment>
<proteinExistence type="predicted"/>